<dbReference type="PANTHER" id="PTHR11241">
    <property type="entry name" value="DEOXYURIDINE 5'-TRIPHOSPHATE NUCLEOTIDOHYDROLASE"/>
    <property type="match status" value="1"/>
</dbReference>
<dbReference type="EC" id="3.6.1.23" evidence="2"/>
<dbReference type="InterPro" id="IPR029054">
    <property type="entry name" value="dUTPase-like"/>
</dbReference>
<evidence type="ECO:0000259" key="6">
    <source>
        <dbReference type="Pfam" id="PF00692"/>
    </source>
</evidence>
<name>A0A917H738_9MICC</name>
<dbReference type="InterPro" id="IPR033704">
    <property type="entry name" value="dUTPase_trimeric"/>
</dbReference>
<gene>
    <name evidence="7" type="ORF">GCM10011374_36320</name>
</gene>
<dbReference type="Pfam" id="PF00692">
    <property type="entry name" value="dUTPase"/>
    <property type="match status" value="1"/>
</dbReference>
<keyword evidence="3" id="KW-0378">Hydrolase</keyword>
<proteinExistence type="inferred from homology"/>
<evidence type="ECO:0000256" key="3">
    <source>
        <dbReference type="ARBA" id="ARBA00022801"/>
    </source>
</evidence>
<dbReference type="GO" id="GO:0046081">
    <property type="term" value="P:dUTP catabolic process"/>
    <property type="evidence" value="ECO:0007669"/>
    <property type="project" value="InterPro"/>
</dbReference>
<dbReference type="Proteomes" id="UP000638848">
    <property type="component" value="Unassembled WGS sequence"/>
</dbReference>
<reference evidence="7" key="2">
    <citation type="submission" date="2020-09" db="EMBL/GenBank/DDBJ databases">
        <authorList>
            <person name="Sun Q."/>
            <person name="Zhou Y."/>
        </authorList>
    </citation>
    <scope>NUCLEOTIDE SEQUENCE</scope>
    <source>
        <strain evidence="7">CGMCC 1.12187</strain>
    </source>
</reference>
<dbReference type="GO" id="GO:0006226">
    <property type="term" value="P:dUMP biosynthetic process"/>
    <property type="evidence" value="ECO:0007669"/>
    <property type="project" value="InterPro"/>
</dbReference>
<dbReference type="GO" id="GO:0000287">
    <property type="term" value="F:magnesium ion binding"/>
    <property type="evidence" value="ECO:0007669"/>
    <property type="project" value="InterPro"/>
</dbReference>
<organism evidence="7 8">
    <name type="scientific">Kocuria dechangensis</name>
    <dbReference type="NCBI Taxonomy" id="1176249"/>
    <lineage>
        <taxon>Bacteria</taxon>
        <taxon>Bacillati</taxon>
        <taxon>Actinomycetota</taxon>
        <taxon>Actinomycetes</taxon>
        <taxon>Micrococcales</taxon>
        <taxon>Micrococcaceae</taxon>
        <taxon>Kocuria</taxon>
    </lineage>
</organism>
<keyword evidence="4" id="KW-0546">Nucleotide metabolism</keyword>
<dbReference type="Gene3D" id="2.70.40.10">
    <property type="match status" value="1"/>
</dbReference>
<dbReference type="RefSeq" id="WP_308738247.1">
    <property type="nucleotide sequence ID" value="NZ_BMEQ01000031.1"/>
</dbReference>
<evidence type="ECO:0000313" key="7">
    <source>
        <dbReference type="EMBL" id="GGG68657.1"/>
    </source>
</evidence>
<comment type="caution">
    <text evidence="7">The sequence shown here is derived from an EMBL/GenBank/DDBJ whole genome shotgun (WGS) entry which is preliminary data.</text>
</comment>
<dbReference type="NCBIfam" id="NF001862">
    <property type="entry name" value="PRK00601.1"/>
    <property type="match status" value="1"/>
</dbReference>
<dbReference type="SUPFAM" id="SSF51283">
    <property type="entry name" value="dUTPase-like"/>
    <property type="match status" value="1"/>
</dbReference>
<evidence type="ECO:0000256" key="5">
    <source>
        <dbReference type="ARBA" id="ARBA00047686"/>
    </source>
</evidence>
<dbReference type="InterPro" id="IPR008181">
    <property type="entry name" value="dUTPase"/>
</dbReference>
<keyword evidence="8" id="KW-1185">Reference proteome</keyword>
<dbReference type="GO" id="GO:0004170">
    <property type="term" value="F:dUTP diphosphatase activity"/>
    <property type="evidence" value="ECO:0007669"/>
    <property type="project" value="UniProtKB-EC"/>
</dbReference>
<accession>A0A917H738</accession>
<dbReference type="NCBIfam" id="TIGR00576">
    <property type="entry name" value="dut"/>
    <property type="match status" value="1"/>
</dbReference>
<comment type="catalytic activity">
    <reaction evidence="5">
        <text>dUTP + H2O = dUMP + diphosphate + H(+)</text>
        <dbReference type="Rhea" id="RHEA:10248"/>
        <dbReference type="ChEBI" id="CHEBI:15377"/>
        <dbReference type="ChEBI" id="CHEBI:15378"/>
        <dbReference type="ChEBI" id="CHEBI:33019"/>
        <dbReference type="ChEBI" id="CHEBI:61555"/>
        <dbReference type="ChEBI" id="CHEBI:246422"/>
        <dbReference type="EC" id="3.6.1.23"/>
    </reaction>
</comment>
<dbReference type="InterPro" id="IPR036157">
    <property type="entry name" value="dUTPase-like_sf"/>
</dbReference>
<evidence type="ECO:0000313" key="8">
    <source>
        <dbReference type="Proteomes" id="UP000638848"/>
    </source>
</evidence>
<protein>
    <recommendedName>
        <fullName evidence="2">dUTP diphosphatase</fullName>
        <ecNumber evidence="2">3.6.1.23</ecNumber>
    </recommendedName>
</protein>
<evidence type="ECO:0000256" key="2">
    <source>
        <dbReference type="ARBA" id="ARBA00012379"/>
    </source>
</evidence>
<dbReference type="AlphaFoldDB" id="A0A917H738"/>
<comment type="similarity">
    <text evidence="1">Belongs to the dUTPase family.</text>
</comment>
<reference evidence="7" key="1">
    <citation type="journal article" date="2014" name="Int. J. Syst. Evol. Microbiol.">
        <title>Complete genome sequence of Corynebacterium casei LMG S-19264T (=DSM 44701T), isolated from a smear-ripened cheese.</title>
        <authorList>
            <consortium name="US DOE Joint Genome Institute (JGI-PGF)"/>
            <person name="Walter F."/>
            <person name="Albersmeier A."/>
            <person name="Kalinowski J."/>
            <person name="Ruckert C."/>
        </authorList>
    </citation>
    <scope>NUCLEOTIDE SEQUENCE</scope>
    <source>
        <strain evidence="7">CGMCC 1.12187</strain>
    </source>
</reference>
<feature type="domain" description="dUTPase-like" evidence="6">
    <location>
        <begin position="101"/>
        <end position="229"/>
    </location>
</feature>
<sequence length="230" mass="23934">MTTPATANLRIPDAEEYGIIPLSERAPDGALLLSLPDHFDPADGIDLAILLGIASDHLGVPFMLIDLRYTLAPDGSTAAVVGPRGTLGHHLDTVAIRHTGPSPTRAHATDGGWDVRSTENVLVPAGDRAMVGTGLRVAIPAGHRIDVRPRSGLAAKNGVTVLNTPGLIDAGYTGEIKVVLSNTSDTDFEVTEGMRIAQLVIERVVDAAFLPVEAIVDGERGAAGFGSTGR</sequence>
<evidence type="ECO:0000256" key="1">
    <source>
        <dbReference type="ARBA" id="ARBA00006581"/>
    </source>
</evidence>
<evidence type="ECO:0000256" key="4">
    <source>
        <dbReference type="ARBA" id="ARBA00023080"/>
    </source>
</evidence>
<dbReference type="EMBL" id="BMEQ01000031">
    <property type="protein sequence ID" value="GGG68657.1"/>
    <property type="molecule type" value="Genomic_DNA"/>
</dbReference>
<dbReference type="CDD" id="cd07557">
    <property type="entry name" value="trimeric_dUTPase"/>
    <property type="match status" value="1"/>
</dbReference>
<dbReference type="PANTHER" id="PTHR11241:SF0">
    <property type="entry name" value="DEOXYURIDINE 5'-TRIPHOSPHATE NUCLEOTIDOHYDROLASE"/>
    <property type="match status" value="1"/>
</dbReference>